<proteinExistence type="predicted"/>
<feature type="compositionally biased region" description="Acidic residues" evidence="1">
    <location>
        <begin position="57"/>
        <end position="67"/>
    </location>
</feature>
<organism evidence="2 3">
    <name type="scientific">Batillaria attramentaria</name>
    <dbReference type="NCBI Taxonomy" id="370345"/>
    <lineage>
        <taxon>Eukaryota</taxon>
        <taxon>Metazoa</taxon>
        <taxon>Spiralia</taxon>
        <taxon>Lophotrochozoa</taxon>
        <taxon>Mollusca</taxon>
        <taxon>Gastropoda</taxon>
        <taxon>Caenogastropoda</taxon>
        <taxon>Sorbeoconcha</taxon>
        <taxon>Cerithioidea</taxon>
        <taxon>Batillariidae</taxon>
        <taxon>Batillaria</taxon>
    </lineage>
</organism>
<keyword evidence="3" id="KW-1185">Reference proteome</keyword>
<reference evidence="2 3" key="1">
    <citation type="journal article" date="2023" name="Sci. Data">
        <title>Genome assembly of the Korean intertidal mud-creeper Batillaria attramentaria.</title>
        <authorList>
            <person name="Patra A.K."/>
            <person name="Ho P.T."/>
            <person name="Jun S."/>
            <person name="Lee S.J."/>
            <person name="Kim Y."/>
            <person name="Won Y.J."/>
        </authorList>
    </citation>
    <scope>NUCLEOTIDE SEQUENCE [LARGE SCALE GENOMIC DNA]</scope>
    <source>
        <strain evidence="2">Wonlab-2016</strain>
    </source>
</reference>
<sequence length="67" mass="7784">MNKLKEKLHIPKAQSFHESGSLETIVRDSLYLAWPGASFPEPDRREGRRYLQRQPDAIEEEDDDGDN</sequence>
<comment type="caution">
    <text evidence="2">The sequence shown here is derived from an EMBL/GenBank/DDBJ whole genome shotgun (WGS) entry which is preliminary data.</text>
</comment>
<evidence type="ECO:0000313" key="3">
    <source>
        <dbReference type="Proteomes" id="UP001519460"/>
    </source>
</evidence>
<name>A0ABD0KXE1_9CAEN</name>
<dbReference type="EMBL" id="JACVVK020000112">
    <property type="protein sequence ID" value="KAK7491613.1"/>
    <property type="molecule type" value="Genomic_DNA"/>
</dbReference>
<evidence type="ECO:0000256" key="1">
    <source>
        <dbReference type="SAM" id="MobiDB-lite"/>
    </source>
</evidence>
<evidence type="ECO:0000313" key="2">
    <source>
        <dbReference type="EMBL" id="KAK7491613.1"/>
    </source>
</evidence>
<accession>A0ABD0KXE1</accession>
<protein>
    <submittedName>
        <fullName evidence="2">Uncharacterized protein</fullName>
    </submittedName>
</protein>
<dbReference type="Proteomes" id="UP001519460">
    <property type="component" value="Unassembled WGS sequence"/>
</dbReference>
<feature type="region of interest" description="Disordered" evidence="1">
    <location>
        <begin position="36"/>
        <end position="67"/>
    </location>
</feature>
<dbReference type="AlphaFoldDB" id="A0ABD0KXE1"/>
<feature type="non-terminal residue" evidence="2">
    <location>
        <position position="67"/>
    </location>
</feature>
<gene>
    <name evidence="2" type="ORF">BaRGS_00017066</name>
</gene>